<dbReference type="InParanoid" id="E3MKV2"/>
<keyword evidence="2" id="KW-1185">Reference proteome</keyword>
<dbReference type="Proteomes" id="UP000008281">
    <property type="component" value="Unassembled WGS sequence"/>
</dbReference>
<dbReference type="OrthoDB" id="419189at2759"/>
<dbReference type="EMBL" id="DS268453">
    <property type="protein sequence ID" value="EFP04233.1"/>
    <property type="molecule type" value="Genomic_DNA"/>
</dbReference>
<evidence type="ECO:0000313" key="1">
    <source>
        <dbReference type="EMBL" id="EFP04233.1"/>
    </source>
</evidence>
<dbReference type="HOGENOM" id="CLU_1442355_0_0_1"/>
<organism evidence="2">
    <name type="scientific">Caenorhabditis remanei</name>
    <name type="common">Caenorhabditis vulgaris</name>
    <dbReference type="NCBI Taxonomy" id="31234"/>
    <lineage>
        <taxon>Eukaryota</taxon>
        <taxon>Metazoa</taxon>
        <taxon>Ecdysozoa</taxon>
        <taxon>Nematoda</taxon>
        <taxon>Chromadorea</taxon>
        <taxon>Rhabditida</taxon>
        <taxon>Rhabditina</taxon>
        <taxon>Rhabditomorpha</taxon>
        <taxon>Rhabditoidea</taxon>
        <taxon>Rhabditidae</taxon>
        <taxon>Peloderinae</taxon>
        <taxon>Caenorhabditis</taxon>
    </lineage>
</organism>
<protein>
    <submittedName>
        <fullName evidence="1">Uncharacterized protein</fullName>
    </submittedName>
</protein>
<gene>
    <name evidence="1" type="ORF">CRE_26614</name>
</gene>
<accession>E3MKV2</accession>
<reference evidence="1" key="1">
    <citation type="submission" date="2007-07" db="EMBL/GenBank/DDBJ databases">
        <title>PCAP assembly of the Caenorhabditis remanei genome.</title>
        <authorList>
            <consortium name="The Caenorhabditis remanei Sequencing Consortium"/>
            <person name="Wilson R.K."/>
        </authorList>
    </citation>
    <scope>NUCLEOTIDE SEQUENCE [LARGE SCALE GENOMIC DNA]</scope>
    <source>
        <strain evidence="1">PB4641</strain>
    </source>
</reference>
<evidence type="ECO:0000313" key="2">
    <source>
        <dbReference type="Proteomes" id="UP000008281"/>
    </source>
</evidence>
<name>E3MKV2_CAERE</name>
<dbReference type="eggNOG" id="KOG1075">
    <property type="taxonomic scope" value="Eukaryota"/>
</dbReference>
<proteinExistence type="predicted"/>
<sequence>MSINVKRINVSGEYTQNERQIKAISCIKNHVKKHYSSPFESGQEINSRAASVIGTVQETDNRLEEEKQKLSLKMQRHFGKKENYQSNPESGDHPQKHQLATKINVVKKPLKGSIISNCIPTTQFSSNTSYVRLSNSARRPMTLICVRPDIKDFFSNSIPLWNSVTCNTHKFLSPGEFVSLLNHSINRL</sequence>
<dbReference type="AlphaFoldDB" id="E3MKV2"/>